<dbReference type="PANTHER" id="PTHR18901">
    <property type="entry name" value="2-DEOXYGLUCOSE-6-PHOSPHATE PHOSPHATASE 2"/>
    <property type="match status" value="1"/>
</dbReference>
<reference evidence="1" key="1">
    <citation type="submission" date="2013-07" db="EMBL/GenBank/DDBJ databases">
        <title>Midgut Transcriptome Profiling of Anoplphora glabripennis, a Lignocellulose Degrading, Wood-Boring Cerambycid.</title>
        <authorList>
            <person name="Scully E.D."/>
            <person name="Hoover K."/>
            <person name="Carlson J.E."/>
            <person name="Tien M."/>
            <person name="Geib S.M."/>
        </authorList>
    </citation>
    <scope>NUCLEOTIDE SEQUENCE</scope>
</reference>
<dbReference type="FunFam" id="3.40.50.1000:FF:000055">
    <property type="entry name" value="Haloacid dehalogenase-like hydrolase family protein"/>
    <property type="match status" value="1"/>
</dbReference>
<gene>
    <name evidence="1" type="primary">HDHD1</name>
</gene>
<evidence type="ECO:0000313" key="1">
    <source>
        <dbReference type="EMBL" id="JAB68072.1"/>
    </source>
</evidence>
<dbReference type="AlphaFoldDB" id="V5H1H4"/>
<name>V5H1H4_ANOGL</name>
<sequence>MPGASRVVKHLHKNNIPIAVATSSSQDSFTLKTAKHKDFFSLFSHVVCGGSDPEVKEGKPKPDVFLVCASRFLDKPHPEKCLVFEDAPNGVKAALAAGMQVVMIPDENVPVELRKDAHVVVNSLETAPLDLFGLPPLSS</sequence>
<dbReference type="PANTHER" id="PTHR18901:SF38">
    <property type="entry name" value="PSEUDOURIDINE-5'-PHOSPHATASE"/>
    <property type="match status" value="1"/>
</dbReference>
<proteinExistence type="predicted"/>
<accession>V5H1H4</accession>
<dbReference type="Gene3D" id="3.40.50.1000">
    <property type="entry name" value="HAD superfamily/HAD-like"/>
    <property type="match status" value="1"/>
</dbReference>
<dbReference type="Pfam" id="PF00702">
    <property type="entry name" value="Hydrolase"/>
    <property type="match status" value="1"/>
</dbReference>
<dbReference type="GO" id="GO:0016791">
    <property type="term" value="F:phosphatase activity"/>
    <property type="evidence" value="ECO:0007669"/>
    <property type="project" value="TreeGrafter"/>
</dbReference>
<dbReference type="InterPro" id="IPR006439">
    <property type="entry name" value="HAD-SF_hydro_IA"/>
</dbReference>
<dbReference type="NCBIfam" id="TIGR01509">
    <property type="entry name" value="HAD-SF-IA-v3"/>
    <property type="match status" value="1"/>
</dbReference>
<dbReference type="EMBL" id="GALX01000394">
    <property type="protein sequence ID" value="JAB68072.1"/>
    <property type="molecule type" value="Transcribed_RNA"/>
</dbReference>
<organism evidence="1">
    <name type="scientific">Anoplophora glabripennis</name>
    <name type="common">Asian longhorn beetle</name>
    <name type="synonym">Anoplophora nobilis</name>
    <dbReference type="NCBI Taxonomy" id="217634"/>
    <lineage>
        <taxon>Eukaryota</taxon>
        <taxon>Metazoa</taxon>
        <taxon>Ecdysozoa</taxon>
        <taxon>Arthropoda</taxon>
        <taxon>Hexapoda</taxon>
        <taxon>Insecta</taxon>
        <taxon>Pterygota</taxon>
        <taxon>Neoptera</taxon>
        <taxon>Endopterygota</taxon>
        <taxon>Coleoptera</taxon>
        <taxon>Polyphaga</taxon>
        <taxon>Cucujiformia</taxon>
        <taxon>Chrysomeloidea</taxon>
        <taxon>Cerambycidae</taxon>
        <taxon>Lamiinae</taxon>
        <taxon>Lamiini</taxon>
        <taxon>Anoplophora</taxon>
    </lineage>
</organism>
<dbReference type="InterPro" id="IPR036412">
    <property type="entry name" value="HAD-like_sf"/>
</dbReference>
<dbReference type="SUPFAM" id="SSF56784">
    <property type="entry name" value="HAD-like"/>
    <property type="match status" value="1"/>
</dbReference>
<protein>
    <submittedName>
        <fullName evidence="1">Pseudouridine-5'-monophosphatase</fullName>
    </submittedName>
</protein>
<dbReference type="InterPro" id="IPR023214">
    <property type="entry name" value="HAD_sf"/>
</dbReference>